<dbReference type="EMBL" id="CP002279">
    <property type="protein sequence ID" value="AEH86641.1"/>
    <property type="molecule type" value="Genomic_DNA"/>
</dbReference>
<proteinExistence type="predicted"/>
<dbReference type="Proteomes" id="UP000001623">
    <property type="component" value="Chromosome"/>
</dbReference>
<reference evidence="1 2" key="1">
    <citation type="submission" date="2010-10" db="EMBL/GenBank/DDBJ databases">
        <title>Complete sequence of Mesorhizobium opportunistum WSM2075.</title>
        <authorList>
            <consortium name="US DOE Joint Genome Institute"/>
            <person name="Lucas S."/>
            <person name="Copeland A."/>
            <person name="Lapidus A."/>
            <person name="Cheng J.-F."/>
            <person name="Bruce D."/>
            <person name="Goodwin L."/>
            <person name="Pitluck S."/>
            <person name="Chertkov O."/>
            <person name="Misra M."/>
            <person name="Detter J.C."/>
            <person name="Han C."/>
            <person name="Tapia R."/>
            <person name="Land M."/>
            <person name="Hauser L."/>
            <person name="Kyrpides N."/>
            <person name="Ovchinnikova G."/>
            <person name="Mavrommatis K.M."/>
            <person name="Tiwari R.P."/>
            <person name="Howieson J.G."/>
            <person name="O'Hara G.W."/>
            <person name="Nandasena K.G."/>
            <person name="Woyke T."/>
        </authorList>
    </citation>
    <scope>NUCLEOTIDE SEQUENCE [LARGE SCALE GENOMIC DNA]</scope>
    <source>
        <strain evidence="2">LMG 24607 / HAMBI 3007 / WSM2075</strain>
    </source>
</reference>
<organism evidence="1 2">
    <name type="scientific">Mesorhizobium opportunistum (strain LMG 24607 / HAMBI 3007 / WSM2075)</name>
    <dbReference type="NCBI Taxonomy" id="536019"/>
    <lineage>
        <taxon>Bacteria</taxon>
        <taxon>Pseudomonadati</taxon>
        <taxon>Pseudomonadota</taxon>
        <taxon>Alphaproteobacteria</taxon>
        <taxon>Hyphomicrobiales</taxon>
        <taxon>Phyllobacteriaceae</taxon>
        <taxon>Mesorhizobium</taxon>
    </lineage>
</organism>
<evidence type="ECO:0000313" key="1">
    <source>
        <dbReference type="EMBL" id="AEH86641.1"/>
    </source>
</evidence>
<evidence type="ECO:0000313" key="2">
    <source>
        <dbReference type="Proteomes" id="UP000001623"/>
    </source>
</evidence>
<dbReference type="AlphaFoldDB" id="F7YCA8"/>
<protein>
    <submittedName>
        <fullName evidence="1">Uncharacterized protein</fullName>
    </submittedName>
</protein>
<dbReference type="HOGENOM" id="CLU_1370804_0_0_5"/>
<sequence>MIAARTTTRYPAEQPQYLQVSAKGAASTMLDVGAITMEHDIDTSRFVGALFEADDVGAIIRCHYETEKALDFVLEKLTDGRSKRTKGWTFANRLEVCRMLGVRDIWTAPIQTINSQRNDFAHKGQLLIEDQQILDLYHQLRLIYPKFSQSFRLKINGSRAFDKEFEQCSNKEKYVILASVVTSLFCSLPQMAAVQQPAV</sequence>
<gene>
    <name evidence="1" type="ordered locus">Mesop_2164</name>
</gene>
<name>F7YCA8_MESOW</name>
<accession>F7YCA8</accession>
<dbReference type="KEGG" id="mop:Mesop_2164"/>